<feature type="region of interest" description="Disordered" evidence="1">
    <location>
        <begin position="570"/>
        <end position="590"/>
    </location>
</feature>
<evidence type="ECO:0000313" key="3">
    <source>
        <dbReference type="Proteomes" id="UP000673691"/>
    </source>
</evidence>
<dbReference type="GO" id="GO:0005737">
    <property type="term" value="C:cytoplasm"/>
    <property type="evidence" value="ECO:0007669"/>
    <property type="project" value="TreeGrafter"/>
</dbReference>
<feature type="region of interest" description="Disordered" evidence="1">
    <location>
        <begin position="188"/>
        <end position="220"/>
    </location>
</feature>
<name>A0A8H8DFI0_9FUNG</name>
<proteinExistence type="predicted"/>
<keyword evidence="3" id="KW-1185">Reference proteome</keyword>
<organism evidence="2 3">
    <name type="scientific">Olpidium bornovanus</name>
    <dbReference type="NCBI Taxonomy" id="278681"/>
    <lineage>
        <taxon>Eukaryota</taxon>
        <taxon>Fungi</taxon>
        <taxon>Fungi incertae sedis</taxon>
        <taxon>Olpidiomycota</taxon>
        <taxon>Olpidiomycotina</taxon>
        <taxon>Olpidiomycetes</taxon>
        <taxon>Olpidiales</taxon>
        <taxon>Olpidiaceae</taxon>
        <taxon>Olpidium</taxon>
    </lineage>
</organism>
<dbReference type="Gene3D" id="2.60.40.10">
    <property type="entry name" value="Immunoglobulins"/>
    <property type="match status" value="1"/>
</dbReference>
<comment type="caution">
    <text evidence="2">The sequence shown here is derived from an EMBL/GenBank/DDBJ whole genome shotgun (WGS) entry which is preliminary data.</text>
</comment>
<dbReference type="Proteomes" id="UP000673691">
    <property type="component" value="Unassembled WGS sequence"/>
</dbReference>
<protein>
    <submittedName>
        <fullName evidence="2">Uncharacterized protein</fullName>
    </submittedName>
</protein>
<dbReference type="PANTHER" id="PTHR46348:SF1">
    <property type="entry name" value="DELETED IN LUNG AND ESOPHAGEAL CANCER PROTEIN 1"/>
    <property type="match status" value="1"/>
</dbReference>
<feature type="compositionally biased region" description="Low complexity" evidence="1">
    <location>
        <begin position="622"/>
        <end position="635"/>
    </location>
</feature>
<dbReference type="PANTHER" id="PTHR46348">
    <property type="entry name" value="DELETED IN LUNG AND ESOPHAGEAL CANCER PROTEIN 1"/>
    <property type="match status" value="1"/>
</dbReference>
<dbReference type="OrthoDB" id="2115465at2759"/>
<accession>A0A8H8DFI0</accession>
<sequence length="709" mass="75174">MKIKIGLLPRAIGVFDDLLFACHIKGMAEGNGVIGLRVAVNVGGLEVVFDACPPARPTSPPLPDPAGASASRQGSGLRQPARLRTLAEVEGSIVRKVDQVDYTPSELTLDLGGTCPIFQRRSMTLVIHNLSAIAANFELGFANYPAPDQDGKGKASKGERGGRDAAAGLHRAPGETAFDGEANPAAVVEQSKDPPRLLPSSTTRAPKALLKPTSKDQQRFHSVTGQTYSTVVKESRHAGLLDQEMLQAGLGAALLAVPSRGRLEPRQSVQVQITSFNNLSGRYLDQLVVKVEHWLQRSIPVRMSVVGSPTRFVGRSIAADSADGSSLCRVNFGIRVVSNELGRLPLSAEVGGVVTKIAQVENQSPKAVVLDWRVYSVSSASASAGGGGGGGQQGDIVGRADVELGTILQRANSTGDGTPPFDISPRSILINAFQTQTMSISFGSPTPGIFNGAICAGVQVRERDGSAWPNAHEPATRPGSASIDKNLLALVPVILRVHGKSIAPHVTLDCGDRVRMKVRGRPDLPEAGAAPAPAPVVSRVINVSNTTDAEFGVELRCAAPFRAVFNLSPEQQRRRDRRAAGGGFHPGREVQHAPTEYSFMPKEETVMTVYFDHQAHLDALRGAARRPASPAAAPSQTPPPSAHGELTVVFSNGSTQVIPLAVELQSPGAKRKKFRARCPGRVRPKYHGPVNIACFFFGISPATNVFRVD</sequence>
<feature type="region of interest" description="Disordered" evidence="1">
    <location>
        <begin position="622"/>
        <end position="645"/>
    </location>
</feature>
<dbReference type="InterPro" id="IPR013783">
    <property type="entry name" value="Ig-like_fold"/>
</dbReference>
<dbReference type="InterPro" id="IPR033304">
    <property type="entry name" value="DLEC1"/>
</dbReference>
<dbReference type="GO" id="GO:0015631">
    <property type="term" value="F:tubulin binding"/>
    <property type="evidence" value="ECO:0007669"/>
    <property type="project" value="TreeGrafter"/>
</dbReference>
<feature type="region of interest" description="Disordered" evidence="1">
    <location>
        <begin position="56"/>
        <end position="80"/>
    </location>
</feature>
<evidence type="ECO:0000256" key="1">
    <source>
        <dbReference type="SAM" id="MobiDB-lite"/>
    </source>
</evidence>
<reference evidence="2 3" key="1">
    <citation type="journal article" name="Sci. Rep.">
        <title>Genome-scale phylogenetic analyses confirm Olpidium as the closest living zoosporic fungus to the non-flagellated, terrestrial fungi.</title>
        <authorList>
            <person name="Chang Y."/>
            <person name="Rochon D."/>
            <person name="Sekimoto S."/>
            <person name="Wang Y."/>
            <person name="Chovatia M."/>
            <person name="Sandor L."/>
            <person name="Salamov A."/>
            <person name="Grigoriev I.V."/>
            <person name="Stajich J.E."/>
            <person name="Spatafora J.W."/>
        </authorList>
    </citation>
    <scope>NUCLEOTIDE SEQUENCE [LARGE SCALE GENOMIC DNA]</scope>
    <source>
        <strain evidence="2">S191</strain>
    </source>
</reference>
<dbReference type="EMBL" id="JAEFCI010011803">
    <property type="protein sequence ID" value="KAG5456398.1"/>
    <property type="molecule type" value="Genomic_DNA"/>
</dbReference>
<dbReference type="GO" id="GO:0005929">
    <property type="term" value="C:cilium"/>
    <property type="evidence" value="ECO:0007669"/>
    <property type="project" value="TreeGrafter"/>
</dbReference>
<evidence type="ECO:0000313" key="2">
    <source>
        <dbReference type="EMBL" id="KAG5456398.1"/>
    </source>
</evidence>
<dbReference type="AlphaFoldDB" id="A0A8H8DFI0"/>
<gene>
    <name evidence="2" type="ORF">BJ554DRAFT_3871</name>
</gene>